<evidence type="ECO:0000256" key="1">
    <source>
        <dbReference type="SAM" id="SignalP"/>
    </source>
</evidence>
<dbReference type="InterPro" id="IPR043744">
    <property type="entry name" value="DUF5689"/>
</dbReference>
<dbReference type="AlphaFoldDB" id="A0A174I2K2"/>
<reference evidence="3 5" key="1">
    <citation type="submission" date="2015-09" db="EMBL/GenBank/DDBJ databases">
        <authorList>
            <consortium name="Pathogen Informatics"/>
        </authorList>
    </citation>
    <scope>NUCLEOTIDE SEQUENCE [LARGE SCALE GENOMIC DNA]</scope>
    <source>
        <strain evidence="3 5">2789STDY5834846</strain>
    </source>
</reference>
<dbReference type="InterPro" id="IPR013783">
    <property type="entry name" value="Ig-like_fold"/>
</dbReference>
<dbReference type="RefSeq" id="WP_055269055.1">
    <property type="nucleotide sequence ID" value="NZ_CABMFH010000003.1"/>
</dbReference>
<evidence type="ECO:0000313" key="4">
    <source>
        <dbReference type="EMBL" id="UVQ76125.1"/>
    </source>
</evidence>
<dbReference type="PROSITE" id="PS51257">
    <property type="entry name" value="PROKAR_LIPOPROTEIN"/>
    <property type="match status" value="1"/>
</dbReference>
<evidence type="ECO:0000259" key="2">
    <source>
        <dbReference type="Pfam" id="PF18942"/>
    </source>
</evidence>
<protein>
    <submittedName>
        <fullName evidence="4">DUF5689 domain-containing protein</fullName>
    </submittedName>
</protein>
<dbReference type="Proteomes" id="UP001060104">
    <property type="component" value="Chromosome"/>
</dbReference>
<evidence type="ECO:0000313" key="6">
    <source>
        <dbReference type="Proteomes" id="UP001060104"/>
    </source>
</evidence>
<name>A0A174I2K2_9BACE</name>
<accession>A0A174I2K2</accession>
<gene>
    <name evidence="3" type="ORF">ERS852461_01160</name>
    <name evidence="4" type="ORF">NXY30_07030</name>
</gene>
<dbReference type="Pfam" id="PF18942">
    <property type="entry name" value="DUF5689"/>
    <property type="match status" value="1"/>
</dbReference>
<feature type="signal peptide" evidence="1">
    <location>
        <begin position="1"/>
        <end position="23"/>
    </location>
</feature>
<feature type="domain" description="DUF5689" evidence="2">
    <location>
        <begin position="330"/>
        <end position="537"/>
    </location>
</feature>
<keyword evidence="6" id="KW-1185">Reference proteome</keyword>
<organism evidence="3 5">
    <name type="scientific">Bacteroides faecis</name>
    <dbReference type="NCBI Taxonomy" id="674529"/>
    <lineage>
        <taxon>Bacteria</taxon>
        <taxon>Pseudomonadati</taxon>
        <taxon>Bacteroidota</taxon>
        <taxon>Bacteroidia</taxon>
        <taxon>Bacteroidales</taxon>
        <taxon>Bacteroidaceae</taxon>
        <taxon>Bacteroides</taxon>
    </lineage>
</organism>
<dbReference type="EMBL" id="CZAE01000004">
    <property type="protein sequence ID" value="CUO80681.1"/>
    <property type="molecule type" value="Genomic_DNA"/>
</dbReference>
<reference evidence="4" key="2">
    <citation type="submission" date="2022-08" db="EMBL/GenBank/DDBJ databases">
        <title>Genome Sequencing of Bacteroides fragilis Group Isolates with Nanopore Technology.</title>
        <authorList>
            <person name="Tisza M.J."/>
            <person name="Smith D."/>
            <person name="Dekker J.P."/>
        </authorList>
    </citation>
    <scope>NUCLEOTIDE SEQUENCE</scope>
    <source>
        <strain evidence="4">BFG-527</strain>
    </source>
</reference>
<dbReference type="EMBL" id="CP103141">
    <property type="protein sequence ID" value="UVQ76125.1"/>
    <property type="molecule type" value="Genomic_DNA"/>
</dbReference>
<feature type="chain" id="PRO_5041047116" evidence="1">
    <location>
        <begin position="24"/>
        <end position="808"/>
    </location>
</feature>
<proteinExistence type="predicted"/>
<dbReference type="Gene3D" id="2.60.40.10">
    <property type="entry name" value="Immunoglobulins"/>
    <property type="match status" value="1"/>
</dbReference>
<dbReference type="Proteomes" id="UP000095606">
    <property type="component" value="Unassembled WGS sequence"/>
</dbReference>
<keyword evidence="1" id="KW-0732">Signal</keyword>
<dbReference type="InterPro" id="IPR024361">
    <property type="entry name" value="BACON"/>
</dbReference>
<evidence type="ECO:0000313" key="3">
    <source>
        <dbReference type="EMBL" id="CUO80681.1"/>
    </source>
</evidence>
<dbReference type="CDD" id="cd14948">
    <property type="entry name" value="BACON"/>
    <property type="match status" value="1"/>
</dbReference>
<accession>A0A3E5GKL8</accession>
<sequence>MRNLNFLKLFYGLMLVMVSTAFVSCVDDNDDTEAPYLEVSPTTLIFGLDGQPASGSQASFDISTNRSWKATVKDDKSWVTLSKYEGEGSATIQVSIPENINDEASVVIEISNKVGVLMSETVKITSGSVEPTEVIYNETVGDKTVSSPYPYVDSYDGWNKSGIGSANVTYSGASASVRASGLANSGAYEGASGPNVVFFGSLPAYFQINKIALTGAQTNLKLTFGASYSIKVGDDYDNTFDISKLTVSLSADGTNWVPLTYTKNNGDSEKPYWVLATANFTLKKAVSELYIKYTALAASSIRLDDITLATGAGGTEIDLGNGGGDPSEATAITIPELISKMTTEQTILDNNADRYLTAIVQSDVEGGNYTNNNLVVATENATTAGNGIMLYGSQVDPKELGLKKGDKIKVTLHKGKAQIVNYQGVYEVTGAKTEEWATVEKEGTATITPIEITPNDLINYQSMTVKIKKATPQAAGIWGVNSPYTFTSGGQEFAVFCKSDAAAFMDQPFAAVESDITGIVTVYKEVPQLAPRNMEDVAGFASTTPTITSATPTSLSFPATGGSKDIEIGVVNMGSNTLSHGGLSGILSATINGTKVTVNAEANTTTKEIEQTLKVSLTNGNSIDIPITVAAPSTGGGYSLISTLEELTAGKYFMAGYVELNNDKVDLTPYNYQLWTGEVSYTGSGTSSNSDLVTVSYQFKDNEITPQEASKTGTEMELVAVTGKPNTYYIKVGDKYLYNSVATTNRRLYLKDTAEDAEWVFMDKSNGTGVTASNNNTYLITASATYNYIRSYKTETQTKTGIFFFKKN</sequence>
<evidence type="ECO:0000313" key="5">
    <source>
        <dbReference type="Proteomes" id="UP000095606"/>
    </source>
</evidence>